<comment type="caution">
    <text evidence="2">The sequence shown here is derived from an EMBL/GenBank/DDBJ whole genome shotgun (WGS) entry which is preliminary data.</text>
</comment>
<dbReference type="Proteomes" id="UP001200313">
    <property type="component" value="Unassembled WGS sequence"/>
</dbReference>
<gene>
    <name evidence="2" type="primary">tnpA</name>
    <name evidence="2" type="ORF">L0P79_19880</name>
</gene>
<keyword evidence="3" id="KW-1185">Reference proteome</keyword>
<dbReference type="InterPro" id="IPR036515">
    <property type="entry name" value="Transposase_17_sf"/>
</dbReference>
<dbReference type="SMART" id="SM01321">
    <property type="entry name" value="Y1_Tnp"/>
    <property type="match status" value="1"/>
</dbReference>
<dbReference type="InterPro" id="IPR002686">
    <property type="entry name" value="Transposase_17"/>
</dbReference>
<reference evidence="2 3" key="1">
    <citation type="submission" date="2022-01" db="EMBL/GenBank/DDBJ databases">
        <title>Collection of gut derived symbiotic bacterial strains cultured from healthy donors.</title>
        <authorList>
            <person name="Lin H."/>
            <person name="Kohout C."/>
            <person name="Waligurski E."/>
            <person name="Pamer E.G."/>
        </authorList>
    </citation>
    <scope>NUCLEOTIDE SEQUENCE [LARGE SCALE GENOMIC DNA]</scope>
    <source>
        <strain evidence="2 3">DFI.3.7</strain>
    </source>
</reference>
<protein>
    <submittedName>
        <fullName evidence="2">IS200/IS605 family transposase</fullName>
    </submittedName>
</protein>
<dbReference type="PANTHER" id="PTHR33360:SF2">
    <property type="entry name" value="TRANSPOSASE FOR INSERTION SEQUENCE ELEMENT IS200"/>
    <property type="match status" value="1"/>
</dbReference>
<evidence type="ECO:0000313" key="3">
    <source>
        <dbReference type="Proteomes" id="UP001200313"/>
    </source>
</evidence>
<dbReference type="Gene3D" id="3.30.70.1290">
    <property type="entry name" value="Transposase IS200-like"/>
    <property type="match status" value="1"/>
</dbReference>
<dbReference type="SUPFAM" id="SSF143422">
    <property type="entry name" value="Transposase IS200-like"/>
    <property type="match status" value="1"/>
</dbReference>
<dbReference type="PANTHER" id="PTHR33360">
    <property type="entry name" value="TRANSPOSASE FOR INSERTION SEQUENCE ELEMENT IS200"/>
    <property type="match status" value="1"/>
</dbReference>
<name>A0ABS9MEM1_9FIRM</name>
<proteinExistence type="predicted"/>
<dbReference type="NCBIfam" id="NF033573">
    <property type="entry name" value="transpos_IS200"/>
    <property type="match status" value="1"/>
</dbReference>
<organism evidence="2 3">
    <name type="scientific">Intestinimonas massiliensis</name>
    <name type="common">ex Afouda et al. 2020</name>
    <dbReference type="NCBI Taxonomy" id="1673721"/>
    <lineage>
        <taxon>Bacteria</taxon>
        <taxon>Bacillati</taxon>
        <taxon>Bacillota</taxon>
        <taxon>Clostridia</taxon>
        <taxon>Eubacteriales</taxon>
        <taxon>Intestinimonas</taxon>
    </lineage>
</organism>
<dbReference type="EMBL" id="JAKNJB010000084">
    <property type="protein sequence ID" value="MCG4529280.1"/>
    <property type="molecule type" value="Genomic_DNA"/>
</dbReference>
<dbReference type="Pfam" id="PF01797">
    <property type="entry name" value="Y1_Tnp"/>
    <property type="match status" value="1"/>
</dbReference>
<accession>A0ABS9MEM1</accession>
<feature type="domain" description="Transposase IS200-like" evidence="1">
    <location>
        <begin position="12"/>
        <end position="129"/>
    </location>
</feature>
<evidence type="ECO:0000259" key="1">
    <source>
        <dbReference type="SMART" id="SM01321"/>
    </source>
</evidence>
<dbReference type="RefSeq" id="WP_177693434.1">
    <property type="nucleotide sequence ID" value="NZ_JAKNJB010000084.1"/>
</dbReference>
<evidence type="ECO:0000313" key="2">
    <source>
        <dbReference type="EMBL" id="MCG4529280.1"/>
    </source>
</evidence>
<sequence length="133" mass="15527">METRYKHRNTSVSMINYHLVFCPRYRRKIFLYDGLEDRFKELVYQICAQNDFEVLALECDKDHCHLFVNVPPTISAADVVRIIKTNTARVLLREFSELSRAQSVWTRSYFASTAGEVSSETIKQYIASQKNHG</sequence>